<reference evidence="1 2" key="1">
    <citation type="journal article" date="2023" name="PLoS ONE">
        <title>Complete genome assembly of Hawai'i environmental nontuberculous mycobacteria reveals unexpected co-isolation with methylobacteria.</title>
        <authorList>
            <person name="Hendrix J."/>
            <person name="Epperson L.E."/>
            <person name="Tong E.I."/>
            <person name="Chan Y.L."/>
            <person name="Hasan N.A."/>
            <person name="Dawrs S.N."/>
            <person name="Norton G.J."/>
            <person name="Virdi R."/>
            <person name="Crooks J.L."/>
            <person name="Chan E.D."/>
            <person name="Honda J.R."/>
            <person name="Strong M."/>
        </authorList>
    </citation>
    <scope>NUCLEOTIDE SEQUENCE [LARGE SCALE GENOMIC DNA]</scope>
    <source>
        <strain evidence="1 2">NJH_HI01</strain>
    </source>
</reference>
<keyword evidence="2" id="KW-1185">Reference proteome</keyword>
<accession>A0ABU9ZKQ7</accession>
<evidence type="ECO:0000313" key="1">
    <source>
        <dbReference type="EMBL" id="MEN3231474.1"/>
    </source>
</evidence>
<protein>
    <submittedName>
        <fullName evidence="1">Uncharacterized protein</fullName>
    </submittedName>
</protein>
<comment type="caution">
    <text evidence="1">The sequence shown here is derived from an EMBL/GenBank/DDBJ whole genome shotgun (WGS) entry which is preliminary data.</text>
</comment>
<proteinExistence type="predicted"/>
<dbReference type="RefSeq" id="WP_200670524.1">
    <property type="nucleotide sequence ID" value="NZ_JACWCW010000009.1"/>
</dbReference>
<dbReference type="SUPFAM" id="SSF56784">
    <property type="entry name" value="HAD-like"/>
    <property type="match status" value="1"/>
</dbReference>
<dbReference type="InterPro" id="IPR036412">
    <property type="entry name" value="HAD-like_sf"/>
</dbReference>
<organism evidence="1 2">
    <name type="scientific">Methylorubrum rhodesianum</name>
    <dbReference type="NCBI Taxonomy" id="29427"/>
    <lineage>
        <taxon>Bacteria</taxon>
        <taxon>Pseudomonadati</taxon>
        <taxon>Pseudomonadota</taxon>
        <taxon>Alphaproteobacteria</taxon>
        <taxon>Hyphomicrobiales</taxon>
        <taxon>Methylobacteriaceae</taxon>
        <taxon>Methylorubrum</taxon>
    </lineage>
</organism>
<evidence type="ECO:0000313" key="2">
    <source>
        <dbReference type="Proteomes" id="UP001404845"/>
    </source>
</evidence>
<dbReference type="InterPro" id="IPR023214">
    <property type="entry name" value="HAD_sf"/>
</dbReference>
<dbReference type="Proteomes" id="UP001404845">
    <property type="component" value="Unassembled WGS sequence"/>
</dbReference>
<name>A0ABU9ZKQ7_9HYPH</name>
<dbReference type="EMBL" id="JAQYXL010000001">
    <property type="protein sequence ID" value="MEN3231474.1"/>
    <property type="molecule type" value="Genomic_DNA"/>
</dbReference>
<gene>
    <name evidence="1" type="ORF">PUR21_28240</name>
</gene>
<dbReference type="Gene3D" id="3.40.50.1000">
    <property type="entry name" value="HAD superfamily/HAD-like"/>
    <property type="match status" value="1"/>
</dbReference>
<sequence length="605" mass="68749">MGKRATFASTEELGPPACIIATAATVPSFAEDIRLIIWDLDETFWSGTLTEGGIGYIDAHHDIVTELAKRGIMSSICSKNDFADIEALLQEKGLWDSFIFPSINWKPKAPRIAQQIADIGLRAPTVLFIDDNPQNLQQAADHIPGLNIATPDVIAGLLSHPQLKGKADPDLTRLKQYKNNEKKHVAQSEAGGDNIAFLRKSDVRVYFEYEVEKHFDRVIELINRTNQLNFTKARLPEDFEAAKNEILPLIRHTGTTAGLIRVVDRFGDYGFVGFFAMTDFNHTKTLKHFCFSCRTLNMYIEHFVYNYLNRPELEVVGEVLSDLGDTSTSYDWIRALPISQIEDDTSTPPVQIESMYVRGGCDLSALMHYFTLNCKNITTEFNYLKDWQPLRLDHSSFLLNALNGLTREQIAAAQTLGYQPEDFITAFPTTDRPVSVCLLSFWADTDIPYYRHKATGLEVPYFVVGAAKEDMIADEAAVDRLGTNEIQRARIDCLKDGWEYHYGFSHEEMVARYKGILGRIPASTRVFMTVANERHPAYFLDAEAYPRDPNHIAYNRALREAVSGFQNVRLLDLNKHVNKVDDILDLNHLRRDLYFKVYEEIIENL</sequence>